<dbReference type="Pfam" id="PF19474">
    <property type="entry name" value="DUF6011"/>
    <property type="match status" value="1"/>
</dbReference>
<dbReference type="Proteomes" id="UP000283644">
    <property type="component" value="Unassembled WGS sequence"/>
</dbReference>
<dbReference type="AlphaFoldDB" id="A0A417Y5J3"/>
<protein>
    <submittedName>
        <fullName evidence="1">Uncharacterized protein</fullName>
    </submittedName>
</protein>
<keyword evidence="2" id="KW-1185">Reference proteome</keyword>
<name>A0A417Y5J3_9ACTN</name>
<sequence length="80" mass="8454">MHQRPGGESEALTMTLDGVKAIVAQGPDTSPDLEHRCEVCAHPLYARRSIALGIGPVCLRRVVVSPLRLYAEAVAACSAA</sequence>
<gene>
    <name evidence="1" type="ORF">D0Z08_05880</name>
</gene>
<dbReference type="InterPro" id="IPR046053">
    <property type="entry name" value="DUF6011"/>
</dbReference>
<reference evidence="1 2" key="1">
    <citation type="submission" date="2018-09" db="EMBL/GenBank/DDBJ databases">
        <title>Genome sequencing of Nocardioides immobilis CCTCC AB 2017083 for comparison to Nocardioides silvaticus.</title>
        <authorList>
            <person name="Li C."/>
            <person name="Wang G."/>
        </authorList>
    </citation>
    <scope>NUCLEOTIDE SEQUENCE [LARGE SCALE GENOMIC DNA]</scope>
    <source>
        <strain evidence="1 2">CCTCC AB 2017083</strain>
    </source>
</reference>
<accession>A0A417Y5J3</accession>
<organism evidence="1 2">
    <name type="scientific">Nocardioides immobilis</name>
    <dbReference type="NCBI Taxonomy" id="2049295"/>
    <lineage>
        <taxon>Bacteria</taxon>
        <taxon>Bacillati</taxon>
        <taxon>Actinomycetota</taxon>
        <taxon>Actinomycetes</taxon>
        <taxon>Propionibacteriales</taxon>
        <taxon>Nocardioidaceae</taxon>
        <taxon>Nocardioides</taxon>
    </lineage>
</organism>
<comment type="caution">
    <text evidence="1">The sequence shown here is derived from an EMBL/GenBank/DDBJ whole genome shotgun (WGS) entry which is preliminary data.</text>
</comment>
<evidence type="ECO:0000313" key="2">
    <source>
        <dbReference type="Proteomes" id="UP000283644"/>
    </source>
</evidence>
<evidence type="ECO:0000313" key="1">
    <source>
        <dbReference type="EMBL" id="RHW27826.1"/>
    </source>
</evidence>
<dbReference type="EMBL" id="QXGH01000011">
    <property type="protein sequence ID" value="RHW27826.1"/>
    <property type="molecule type" value="Genomic_DNA"/>
</dbReference>
<proteinExistence type="predicted"/>